<evidence type="ECO:0000313" key="6">
    <source>
        <dbReference type="Proteomes" id="UP000009045"/>
    </source>
</evidence>
<dbReference type="Pfam" id="PF03050">
    <property type="entry name" value="DDE_Tnp_IS66"/>
    <property type="match status" value="1"/>
</dbReference>
<dbReference type="InterPro" id="IPR052344">
    <property type="entry name" value="Transposase-related"/>
</dbReference>
<feature type="domain" description="Transposase IS66 central" evidence="3">
    <location>
        <begin position="106"/>
        <end position="233"/>
    </location>
</feature>
<reference evidence="5 6" key="1">
    <citation type="journal article" date="2006" name="Appl. Environ. Microbiol.">
        <title>Sequence analysis of the 144-kilobase accessory plasmid pSmeSM11a, isolated from a dominant Sinorhizobium meliloti strain identified during a long-term field release experiment.</title>
        <authorList>
            <person name="Stiens M."/>
            <person name="Schneiker S."/>
            <person name="Keller M."/>
            <person name="Kuhn S."/>
            <person name="Puhler A."/>
            <person name="Schluter A."/>
        </authorList>
    </citation>
    <scope>NUCLEOTIDE SEQUENCE [LARGE SCALE GENOMIC DNA]</scope>
    <source>
        <strain evidence="6">SM11</strain>
        <plasmid evidence="5 6">pSmeSM11a</plasmid>
    </source>
</reference>
<dbReference type="Pfam" id="PF13007">
    <property type="entry name" value="LZ_Tnp_IS66"/>
    <property type="match status" value="1"/>
</dbReference>
<sequence length="260" mass="28459">MPFRPTPLPQDAEQLTRIILSLDEENADLKARVAFLEGQLFGPKSEKMTAIDPTQATLDLGDLSDIPAAANDDVAPVTEGTTPARRSPARNIGRLPKQSLRPTHPPLPRLDPGRKRTKLCQLWAQAIDDRPWNGPAPPAVAYICAESRSAREVEGQLSSFGGVLQVDGYQAYKTLAKRRGKSNVAPMRLAFCLAHARRKFVDVVKLTGSSEALSILARIAEIYRIEAKIRGESVPVRIDDASRRFSLCWVMVQAAVLASA</sequence>
<accession>Q1WLG8</accession>
<dbReference type="Proteomes" id="UP000009045">
    <property type="component" value="Plasmid pSmeSM11a"/>
</dbReference>
<feature type="region of interest" description="Disordered" evidence="2">
    <location>
        <begin position="73"/>
        <end position="113"/>
    </location>
</feature>
<dbReference type="InterPro" id="IPR004291">
    <property type="entry name" value="Transposase_IS66_central"/>
</dbReference>
<dbReference type="EMBL" id="DQ145546">
    <property type="protein sequence ID" value="ABA56032.1"/>
    <property type="molecule type" value="Genomic_DNA"/>
</dbReference>
<keyword evidence="1" id="KW-0175">Coiled coil</keyword>
<evidence type="ECO:0000259" key="4">
    <source>
        <dbReference type="Pfam" id="PF13007"/>
    </source>
</evidence>
<keyword evidence="5" id="KW-0614">Plasmid</keyword>
<dbReference type="PANTHER" id="PTHR33678:SF1">
    <property type="entry name" value="BLL1576 PROTEIN"/>
    <property type="match status" value="1"/>
</dbReference>
<evidence type="ECO:0000313" key="5">
    <source>
        <dbReference type="EMBL" id="ABA56032.1"/>
    </source>
</evidence>
<evidence type="ECO:0000259" key="3">
    <source>
        <dbReference type="Pfam" id="PF03050"/>
    </source>
</evidence>
<evidence type="ECO:0000256" key="1">
    <source>
        <dbReference type="SAM" id="Coils"/>
    </source>
</evidence>
<geneLocation type="plasmid" evidence="5 6">
    <name>pSmeSM11a</name>
</geneLocation>
<feature type="coiled-coil region" evidence="1">
    <location>
        <begin position="12"/>
        <end position="39"/>
    </location>
</feature>
<feature type="domain" description="Transposase TnpC homeodomain" evidence="4">
    <location>
        <begin position="29"/>
        <end position="90"/>
    </location>
</feature>
<dbReference type="PANTHER" id="PTHR33678">
    <property type="entry name" value="BLL1576 PROTEIN"/>
    <property type="match status" value="1"/>
</dbReference>
<evidence type="ECO:0000256" key="2">
    <source>
        <dbReference type="SAM" id="MobiDB-lite"/>
    </source>
</evidence>
<organism evidence="5 6">
    <name type="scientific">Sinorhizobium meliloti (strain SM11)</name>
    <dbReference type="NCBI Taxonomy" id="707241"/>
    <lineage>
        <taxon>Bacteria</taxon>
        <taxon>Pseudomonadati</taxon>
        <taxon>Pseudomonadota</taxon>
        <taxon>Alphaproteobacteria</taxon>
        <taxon>Hyphomicrobiales</taxon>
        <taxon>Rhizobiaceae</taxon>
        <taxon>Sinorhizobium/Ensifer group</taxon>
        <taxon>Sinorhizobium</taxon>
    </lineage>
</organism>
<protein>
    <submittedName>
        <fullName evidence="5">Uncharacterized protein</fullName>
    </submittedName>
</protein>
<reference evidence="6" key="2">
    <citation type="journal article" date="2011" name="J. Biotechnol.">
        <title>The complete genome sequence of the dominant Sinorhizobium meliloti field isolate SM11 extends the S. meliloti pan-genome.</title>
        <authorList>
            <person name="Schneiker-Bekel S."/>
            <person name="Wibberg D."/>
            <person name="Bekel T."/>
            <person name="Blom J."/>
            <person name="Linke B."/>
            <person name="Neuweger H."/>
            <person name="Stiens M."/>
            <person name="Vorholter F.J."/>
            <person name="Weidner S."/>
            <person name="Goesmann A."/>
            <person name="Puhler A."/>
            <person name="Schluter A."/>
        </authorList>
    </citation>
    <scope>NUCLEOTIDE SEQUENCE [LARGE SCALE GENOMIC DNA]</scope>
    <source>
        <strain evidence="6">SM11</strain>
        <plasmid evidence="6">pSmeSM11a</plasmid>
    </source>
</reference>
<proteinExistence type="predicted"/>
<dbReference type="AlphaFoldDB" id="Q1WLG8"/>
<name>Q1WLG8_SINMM</name>
<dbReference type="InterPro" id="IPR024463">
    <property type="entry name" value="Transposase_TnpC_homeodom"/>
</dbReference>